<feature type="binding site" evidence="10">
    <location>
        <position position="73"/>
    </location>
    <ligand>
        <name>Na(+)</name>
        <dbReference type="ChEBI" id="CHEBI:29101"/>
        <note>structural</note>
    </ligand>
</feature>
<evidence type="ECO:0000256" key="4">
    <source>
        <dbReference type="ARBA" id="ARBA00022989"/>
    </source>
</evidence>
<feature type="binding site" evidence="10">
    <location>
        <position position="76"/>
    </location>
    <ligand>
        <name>Na(+)</name>
        <dbReference type="ChEBI" id="CHEBI:29101"/>
        <note>structural</note>
    </ligand>
</feature>
<name>A0A2I1IM07_9ACTO</name>
<dbReference type="PANTHER" id="PTHR28259">
    <property type="entry name" value="FLUORIDE EXPORT PROTEIN 1-RELATED"/>
    <property type="match status" value="1"/>
</dbReference>
<evidence type="ECO:0000256" key="1">
    <source>
        <dbReference type="ARBA" id="ARBA00004651"/>
    </source>
</evidence>
<protein>
    <recommendedName>
        <fullName evidence="10">Fluoride-specific ion channel FluC</fullName>
    </recommendedName>
</protein>
<dbReference type="PANTHER" id="PTHR28259:SF1">
    <property type="entry name" value="FLUORIDE EXPORT PROTEIN 1-RELATED"/>
    <property type="match status" value="1"/>
</dbReference>
<accession>A0A2I1IM07</accession>
<dbReference type="AlphaFoldDB" id="A0A2I1IM07"/>
<evidence type="ECO:0000256" key="5">
    <source>
        <dbReference type="ARBA" id="ARBA00023136"/>
    </source>
</evidence>
<comment type="activity regulation">
    <text evidence="10">Na(+) is not transported, but it plays an essential structural role and its presence is essential for fluoride channel function.</text>
</comment>
<evidence type="ECO:0000256" key="7">
    <source>
        <dbReference type="ARBA" id="ARBA00035120"/>
    </source>
</evidence>
<dbReference type="GO" id="GO:0005886">
    <property type="term" value="C:plasma membrane"/>
    <property type="evidence" value="ECO:0007669"/>
    <property type="project" value="UniProtKB-SubCell"/>
</dbReference>
<organism evidence="11 12">
    <name type="scientific">Winkia neuii</name>
    <dbReference type="NCBI Taxonomy" id="33007"/>
    <lineage>
        <taxon>Bacteria</taxon>
        <taxon>Bacillati</taxon>
        <taxon>Actinomycetota</taxon>
        <taxon>Actinomycetes</taxon>
        <taxon>Actinomycetales</taxon>
        <taxon>Actinomycetaceae</taxon>
        <taxon>Winkia</taxon>
    </lineage>
</organism>
<gene>
    <name evidence="10" type="primary">fluC</name>
    <name evidence="10" type="synonym">crcB</name>
    <name evidence="11" type="ORF">CYJ19_08145</name>
</gene>
<comment type="subcellular location">
    <subcellularLocation>
        <location evidence="1 10">Cell membrane</location>
        <topology evidence="1 10">Multi-pass membrane protein</topology>
    </subcellularLocation>
</comment>
<dbReference type="EMBL" id="PKKO01000004">
    <property type="protein sequence ID" value="PKY72160.1"/>
    <property type="molecule type" value="Genomic_DNA"/>
</dbReference>
<keyword evidence="3 10" id="KW-0812">Transmembrane</keyword>
<keyword evidence="10" id="KW-0406">Ion transport</keyword>
<feature type="transmembrane region" description="Helical" evidence="10">
    <location>
        <begin position="6"/>
        <end position="25"/>
    </location>
</feature>
<feature type="transmembrane region" description="Helical" evidence="10">
    <location>
        <begin position="98"/>
        <end position="122"/>
    </location>
</feature>
<comment type="similarity">
    <text evidence="7 10">Belongs to the fluoride channel Fluc/FEX (TC 1.A.43) family.</text>
</comment>
<dbReference type="InterPro" id="IPR003691">
    <property type="entry name" value="FluC"/>
</dbReference>
<feature type="transmembrane region" description="Helical" evidence="10">
    <location>
        <begin position="37"/>
        <end position="57"/>
    </location>
</feature>
<dbReference type="GO" id="GO:0140114">
    <property type="term" value="P:cellular detoxification of fluoride"/>
    <property type="evidence" value="ECO:0007669"/>
    <property type="project" value="UniProtKB-UniRule"/>
</dbReference>
<evidence type="ECO:0000256" key="6">
    <source>
        <dbReference type="ARBA" id="ARBA00023303"/>
    </source>
</evidence>
<feature type="transmembrane region" description="Helical" evidence="10">
    <location>
        <begin position="63"/>
        <end position="86"/>
    </location>
</feature>
<keyword evidence="10" id="KW-0813">Transport</keyword>
<keyword evidence="10" id="KW-0479">Metal-binding</keyword>
<evidence type="ECO:0000256" key="3">
    <source>
        <dbReference type="ARBA" id="ARBA00022692"/>
    </source>
</evidence>
<evidence type="ECO:0000313" key="12">
    <source>
        <dbReference type="Proteomes" id="UP000235122"/>
    </source>
</evidence>
<comment type="catalytic activity">
    <reaction evidence="8">
        <text>fluoride(in) = fluoride(out)</text>
        <dbReference type="Rhea" id="RHEA:76159"/>
        <dbReference type="ChEBI" id="CHEBI:17051"/>
    </reaction>
    <physiologicalReaction direction="left-to-right" evidence="8">
        <dbReference type="Rhea" id="RHEA:76160"/>
    </physiologicalReaction>
</comment>
<dbReference type="Proteomes" id="UP000235122">
    <property type="component" value="Unassembled WGS sequence"/>
</dbReference>
<dbReference type="STRING" id="33007.HMPREF3198_00593"/>
<sequence length="123" mass="12984">MTPTILVLLVTCVAGAVGAICRYCLDAIAKFFWSKPATVFVNLLGCFLIGLLAPLTMQDFQVLHYALTTGFLGGFTTFSTAMLEAINTIREQKIARGLALAILPVVLGMALCGAGMAIAAAWL</sequence>
<comment type="function">
    <text evidence="9 10">Fluoride-specific ion channel. Important for reducing fluoride concentration in the cell, thus reducing its toxicity.</text>
</comment>
<comment type="caution">
    <text evidence="11">The sequence shown here is derived from an EMBL/GenBank/DDBJ whole genome shotgun (WGS) entry which is preliminary data.</text>
</comment>
<proteinExistence type="inferred from homology"/>
<dbReference type="GO" id="GO:0062054">
    <property type="term" value="F:fluoride channel activity"/>
    <property type="evidence" value="ECO:0007669"/>
    <property type="project" value="UniProtKB-UniRule"/>
</dbReference>
<keyword evidence="10" id="KW-0915">Sodium</keyword>
<keyword evidence="5 10" id="KW-0472">Membrane</keyword>
<evidence type="ECO:0000256" key="8">
    <source>
        <dbReference type="ARBA" id="ARBA00035585"/>
    </source>
</evidence>
<dbReference type="Pfam" id="PF02537">
    <property type="entry name" value="CRCB"/>
    <property type="match status" value="1"/>
</dbReference>
<evidence type="ECO:0000256" key="9">
    <source>
        <dbReference type="ARBA" id="ARBA00049940"/>
    </source>
</evidence>
<dbReference type="RefSeq" id="WP_101634804.1">
    <property type="nucleotide sequence ID" value="NZ_PKKO01000004.1"/>
</dbReference>
<evidence type="ECO:0000313" key="11">
    <source>
        <dbReference type="EMBL" id="PKY72160.1"/>
    </source>
</evidence>
<keyword evidence="4 10" id="KW-1133">Transmembrane helix</keyword>
<evidence type="ECO:0000256" key="10">
    <source>
        <dbReference type="HAMAP-Rule" id="MF_00454"/>
    </source>
</evidence>
<dbReference type="GO" id="GO:0046872">
    <property type="term" value="F:metal ion binding"/>
    <property type="evidence" value="ECO:0007669"/>
    <property type="project" value="UniProtKB-KW"/>
</dbReference>
<keyword evidence="6 10" id="KW-0407">Ion channel</keyword>
<keyword evidence="12" id="KW-1185">Reference proteome</keyword>
<reference evidence="11 12" key="1">
    <citation type="submission" date="2017-12" db="EMBL/GenBank/DDBJ databases">
        <title>Phylogenetic diversity of female urinary microbiome.</title>
        <authorList>
            <person name="Thomas-White K."/>
            <person name="Wolfe A.J."/>
        </authorList>
    </citation>
    <scope>NUCLEOTIDE SEQUENCE [LARGE SCALE GENOMIC DNA]</scope>
    <source>
        <strain evidence="11 12">UMB0402</strain>
    </source>
</reference>
<keyword evidence="2 10" id="KW-1003">Cell membrane</keyword>
<dbReference type="HAMAP" id="MF_00454">
    <property type="entry name" value="FluC"/>
    <property type="match status" value="1"/>
</dbReference>
<evidence type="ECO:0000256" key="2">
    <source>
        <dbReference type="ARBA" id="ARBA00022475"/>
    </source>
</evidence>